<dbReference type="Proteomes" id="UP000076154">
    <property type="component" value="Unassembled WGS sequence"/>
</dbReference>
<name>A0A369JSW6_HYPMA</name>
<dbReference type="AlphaFoldDB" id="A0A369JSW6"/>
<gene>
    <name evidence="2" type="ORF">Hypma_007431</name>
</gene>
<protein>
    <submittedName>
        <fullName evidence="2">Uncharacterized protein</fullName>
    </submittedName>
</protein>
<evidence type="ECO:0000313" key="2">
    <source>
        <dbReference type="EMBL" id="RDB24878.1"/>
    </source>
</evidence>
<accession>A0A369JSW6</accession>
<comment type="caution">
    <text evidence="2">The sequence shown here is derived from an EMBL/GenBank/DDBJ whole genome shotgun (WGS) entry which is preliminary data.</text>
</comment>
<feature type="region of interest" description="Disordered" evidence="1">
    <location>
        <begin position="1"/>
        <end position="50"/>
    </location>
</feature>
<sequence length="86" mass="9436">MTRASQATSVCPPLRKALSSPSVNVTGEREAAPFPHELQSRAAAAKQGKEPERWMRLVTRREVLKHAVGRIVHVQRVSGTIQSTPP</sequence>
<keyword evidence="3" id="KW-1185">Reference proteome</keyword>
<reference evidence="2" key="1">
    <citation type="submission" date="2018-04" db="EMBL/GenBank/DDBJ databases">
        <title>Whole genome sequencing of Hypsizygus marmoreus.</title>
        <authorList>
            <person name="Choi I.-G."/>
            <person name="Min B."/>
            <person name="Kim J.-G."/>
            <person name="Kim S."/>
            <person name="Oh Y.-L."/>
            <person name="Kong W.-S."/>
            <person name="Park H."/>
            <person name="Jeong J."/>
            <person name="Song E.-S."/>
        </authorList>
    </citation>
    <scope>NUCLEOTIDE SEQUENCE [LARGE SCALE GENOMIC DNA]</scope>
    <source>
        <strain evidence="2">51987-8</strain>
    </source>
</reference>
<organism evidence="2 3">
    <name type="scientific">Hypsizygus marmoreus</name>
    <name type="common">White beech mushroom</name>
    <name type="synonym">Agaricus marmoreus</name>
    <dbReference type="NCBI Taxonomy" id="39966"/>
    <lineage>
        <taxon>Eukaryota</taxon>
        <taxon>Fungi</taxon>
        <taxon>Dikarya</taxon>
        <taxon>Basidiomycota</taxon>
        <taxon>Agaricomycotina</taxon>
        <taxon>Agaricomycetes</taxon>
        <taxon>Agaricomycetidae</taxon>
        <taxon>Agaricales</taxon>
        <taxon>Tricholomatineae</taxon>
        <taxon>Lyophyllaceae</taxon>
        <taxon>Hypsizygus</taxon>
    </lineage>
</organism>
<evidence type="ECO:0000313" key="3">
    <source>
        <dbReference type="Proteomes" id="UP000076154"/>
    </source>
</evidence>
<proteinExistence type="predicted"/>
<dbReference type="EMBL" id="LUEZ02000041">
    <property type="protein sequence ID" value="RDB24878.1"/>
    <property type="molecule type" value="Genomic_DNA"/>
</dbReference>
<evidence type="ECO:0000256" key="1">
    <source>
        <dbReference type="SAM" id="MobiDB-lite"/>
    </source>
</evidence>
<dbReference type="InParanoid" id="A0A369JSW6"/>